<dbReference type="SMART" id="SM00237">
    <property type="entry name" value="Calx_beta"/>
    <property type="match status" value="1"/>
</dbReference>
<evidence type="ECO:0000313" key="6">
    <source>
        <dbReference type="EMBL" id="MFL0163321.1"/>
    </source>
</evidence>
<gene>
    <name evidence="6" type="ORF">U0R11_13060</name>
</gene>
<dbReference type="Pfam" id="PF03160">
    <property type="entry name" value="Calx-beta"/>
    <property type="match status" value="1"/>
</dbReference>
<dbReference type="InterPro" id="IPR038081">
    <property type="entry name" value="CalX-like_sf"/>
</dbReference>
<dbReference type="InterPro" id="IPR013783">
    <property type="entry name" value="Ig-like_fold"/>
</dbReference>
<dbReference type="EMBL" id="JBEWZH010000011">
    <property type="protein sequence ID" value="MFL0163321.1"/>
    <property type="molecule type" value="Genomic_DNA"/>
</dbReference>
<keyword evidence="3" id="KW-0106">Calcium</keyword>
<organism evidence="6 7">
    <name type="scientific">Aquirufa salirivi</name>
    <dbReference type="NCBI Taxonomy" id="3104729"/>
    <lineage>
        <taxon>Bacteria</taxon>
        <taxon>Pseudomonadati</taxon>
        <taxon>Bacteroidota</taxon>
        <taxon>Cytophagia</taxon>
        <taxon>Cytophagales</taxon>
        <taxon>Flectobacillaceae</taxon>
        <taxon>Aquirufa</taxon>
    </lineage>
</organism>
<dbReference type="Pfam" id="PF05345">
    <property type="entry name" value="He_PIG"/>
    <property type="match status" value="4"/>
</dbReference>
<proteinExistence type="predicted"/>
<evidence type="ECO:0000313" key="7">
    <source>
        <dbReference type="Proteomes" id="UP001623558"/>
    </source>
</evidence>
<feature type="non-terminal residue" evidence="6">
    <location>
        <position position="701"/>
    </location>
</feature>
<feature type="domain" description="Calx-beta" evidence="5">
    <location>
        <begin position="181"/>
        <end position="278"/>
    </location>
</feature>
<dbReference type="Gene3D" id="2.60.40.10">
    <property type="entry name" value="Immunoglobulins"/>
    <property type="match status" value="4"/>
</dbReference>
<evidence type="ECO:0000256" key="4">
    <source>
        <dbReference type="SAM" id="SignalP"/>
    </source>
</evidence>
<dbReference type="InterPro" id="IPR003644">
    <property type="entry name" value="Calx_beta"/>
</dbReference>
<dbReference type="SUPFAM" id="SSF141072">
    <property type="entry name" value="CalX-like"/>
    <property type="match status" value="1"/>
</dbReference>
<comment type="caution">
    <text evidence="6">The sequence shown here is derived from an EMBL/GenBank/DDBJ whole genome shotgun (WGS) entry which is preliminary data.</text>
</comment>
<name>A0ABW8RX72_9BACT</name>
<dbReference type="Gene3D" id="2.60.40.2030">
    <property type="match status" value="1"/>
</dbReference>
<dbReference type="Proteomes" id="UP001623558">
    <property type="component" value="Unassembled WGS sequence"/>
</dbReference>
<evidence type="ECO:0000256" key="1">
    <source>
        <dbReference type="ARBA" id="ARBA00022729"/>
    </source>
</evidence>
<evidence type="ECO:0000259" key="5">
    <source>
        <dbReference type="SMART" id="SM00237"/>
    </source>
</evidence>
<keyword evidence="7" id="KW-1185">Reference proteome</keyword>
<accession>A0ABW8RX72</accession>
<keyword evidence="1 4" id="KW-0732">Signal</keyword>
<evidence type="ECO:0000256" key="3">
    <source>
        <dbReference type="ARBA" id="ARBA00022837"/>
    </source>
</evidence>
<keyword evidence="2" id="KW-0677">Repeat</keyword>
<protein>
    <submittedName>
        <fullName evidence="6">Ig domain-containing protein</fullName>
    </submittedName>
</protein>
<sequence length="701" mass="70965">MQKCYPTFKATEKRSFFMKLLFLATLIFSLSAATPALAGYVSVSFNEGFIGDQNGNNKAQNGIAVSTTGITRLSFAQNSSTNVFELQGNDLPGFVTFYDKNNVFHSIAGFMNWRETSGSTVRTMIFLPVTGTNEVIAVNSGNYTITDTKALGLTFNGQILNMTGGIITGNSASVAQLLSELNAYLNSQPKLNITSTLSVTEAVGGVNAVATVTLSAAATVATTATYSTSGGTATNGTDYTNTSGTLTFAIGESSKTITVPILDDLTGEVTETFNIVIANAVNAAIVTNTTVVSIIDNDAAPSALSYPTPKVYSTGTTITDVSPTVTGTVTSYSISTALPTGLAFNTTTGVISGTPTVTSPATNYTITATNGTGSTTAVINITVNAVAPSGLSYTTPHVYTVGTAITALNPTVTGSVNSYSIASALPTGLGINTTTGVISGTPTVTSAATNYTVTATNGFGSTTSNQINITVNAAAPTGLSYLTPTVYSVGTAITSLSPTVTGTVTSYSISTPLPTGLLFNTTTGVISGTPSVTSPATDYTVTATNGTGSTTAIVNLTVNAAAPSALSYTTPNVYSVGTTITSLSPTVTGTVTSYSISTPLPTGLLFNTTTGVISGNPSVTSPATDYTVTATNVTGSTTAVVRITVNTAAPSALSYTTPNVYSVGTTITSLSPTVTGTVTSYSISTPLPTGLLFNTTTGVIS</sequence>
<evidence type="ECO:0000256" key="2">
    <source>
        <dbReference type="ARBA" id="ARBA00022737"/>
    </source>
</evidence>
<feature type="chain" id="PRO_5046795613" evidence="4">
    <location>
        <begin position="39"/>
        <end position="701"/>
    </location>
</feature>
<dbReference type="InterPro" id="IPR015919">
    <property type="entry name" value="Cadherin-like_sf"/>
</dbReference>
<dbReference type="SUPFAM" id="SSF49313">
    <property type="entry name" value="Cadherin-like"/>
    <property type="match status" value="3"/>
</dbReference>
<feature type="signal peptide" evidence="4">
    <location>
        <begin position="1"/>
        <end position="38"/>
    </location>
</feature>
<reference evidence="6 7" key="1">
    <citation type="submission" date="2024-07" db="EMBL/GenBank/DDBJ databases">
        <authorList>
            <person name="Pitt A."/>
            <person name="Hahn M.W."/>
        </authorList>
    </citation>
    <scope>NUCLEOTIDE SEQUENCE [LARGE SCALE GENOMIC DNA]</scope>
    <source>
        <strain evidence="6 7">1-SAACH-A3</strain>
    </source>
</reference>